<dbReference type="Proteomes" id="UP000193144">
    <property type="component" value="Unassembled WGS sequence"/>
</dbReference>
<name>A0A1Y1ZYB9_9PLEO</name>
<reference evidence="1 2" key="1">
    <citation type="submission" date="2016-07" db="EMBL/GenBank/DDBJ databases">
        <title>Pervasive Adenine N6-methylation of Active Genes in Fungi.</title>
        <authorList>
            <consortium name="DOE Joint Genome Institute"/>
            <person name="Mondo S.J."/>
            <person name="Dannebaum R.O."/>
            <person name="Kuo R.C."/>
            <person name="Labutti K."/>
            <person name="Haridas S."/>
            <person name="Kuo A."/>
            <person name="Salamov A."/>
            <person name="Ahrendt S.R."/>
            <person name="Lipzen A."/>
            <person name="Sullivan W."/>
            <person name="Andreopoulos W.B."/>
            <person name="Clum A."/>
            <person name="Lindquist E."/>
            <person name="Daum C."/>
            <person name="Ramamoorthy G.K."/>
            <person name="Gryganskyi A."/>
            <person name="Culley D."/>
            <person name="Magnuson J.K."/>
            <person name="James T.Y."/>
            <person name="O'Malley M.A."/>
            <person name="Stajich J.E."/>
            <person name="Spatafora J.W."/>
            <person name="Visel A."/>
            <person name="Grigoriev I.V."/>
        </authorList>
    </citation>
    <scope>NUCLEOTIDE SEQUENCE [LARGE SCALE GENOMIC DNA]</scope>
    <source>
        <strain evidence="1 2">CBS 115471</strain>
    </source>
</reference>
<dbReference type="EMBL" id="MCFA01000030">
    <property type="protein sequence ID" value="ORY14775.1"/>
    <property type="molecule type" value="Genomic_DNA"/>
</dbReference>
<evidence type="ECO:0000313" key="2">
    <source>
        <dbReference type="Proteomes" id="UP000193144"/>
    </source>
</evidence>
<gene>
    <name evidence="1" type="ORF">BCR34DRAFT_212134</name>
</gene>
<evidence type="ECO:0000313" key="1">
    <source>
        <dbReference type="EMBL" id="ORY14775.1"/>
    </source>
</evidence>
<sequence length="111" mass="12939">MAAAPPLRYAYGLFFQMVMARSQTHRFLIALLSNSDSDGSFVCSRAFQDVYHYLDPLYHSPHCDGSVHDENYKDSHFDCVLFVYTVHFYILESRFIRTCLSVPLQSIHPRR</sequence>
<comment type="caution">
    <text evidence="1">The sequence shown here is derived from an EMBL/GenBank/DDBJ whole genome shotgun (WGS) entry which is preliminary data.</text>
</comment>
<accession>A0A1Y1ZYB9</accession>
<organism evidence="1 2">
    <name type="scientific">Clohesyomyces aquaticus</name>
    <dbReference type="NCBI Taxonomy" id="1231657"/>
    <lineage>
        <taxon>Eukaryota</taxon>
        <taxon>Fungi</taxon>
        <taxon>Dikarya</taxon>
        <taxon>Ascomycota</taxon>
        <taxon>Pezizomycotina</taxon>
        <taxon>Dothideomycetes</taxon>
        <taxon>Pleosporomycetidae</taxon>
        <taxon>Pleosporales</taxon>
        <taxon>Lindgomycetaceae</taxon>
        <taxon>Clohesyomyces</taxon>
    </lineage>
</organism>
<proteinExistence type="predicted"/>
<dbReference type="AlphaFoldDB" id="A0A1Y1ZYB9"/>
<protein>
    <submittedName>
        <fullName evidence="1">Uncharacterized protein</fullName>
    </submittedName>
</protein>
<keyword evidence="2" id="KW-1185">Reference proteome</keyword>